<sequence length="44" mass="4883">LVFNSVTFPLGDGTARESSPFINRAEFDRGNVYEGKNMALFEVS</sequence>
<reference evidence="1" key="3">
    <citation type="submission" date="2025-09" db="UniProtKB">
        <authorList>
            <consortium name="Ensembl"/>
        </authorList>
    </citation>
    <scope>IDENTIFICATION</scope>
</reference>
<dbReference type="Ensembl" id="ENSCMUT00000030379.1">
    <property type="protein sequence ID" value="ENSCMUP00000029182.1"/>
    <property type="gene ID" value="ENSCMUG00000018302.1"/>
</dbReference>
<reference evidence="2" key="1">
    <citation type="submission" date="2019-10" db="EMBL/GenBank/DDBJ databases">
        <title>Corvus moneduloides (New Caledonian crow) genome, bCorMon1, primary haplotype.</title>
        <authorList>
            <person name="Rutz C."/>
            <person name="Fungtammasan C."/>
            <person name="Mountcastle J."/>
            <person name="Formenti G."/>
            <person name="Chow W."/>
            <person name="Howe K."/>
            <person name="Steele M.P."/>
            <person name="Fernandes J."/>
            <person name="Gilbert M.T.P."/>
            <person name="Fedrigo O."/>
            <person name="Jarvis E.D."/>
            <person name="Gemmell N."/>
        </authorList>
    </citation>
    <scope>NUCLEOTIDE SEQUENCE [LARGE SCALE GENOMIC DNA]</scope>
</reference>
<accession>A0A8U7MJR4</accession>
<evidence type="ECO:0000313" key="1">
    <source>
        <dbReference type="Ensembl" id="ENSCMUP00000029182.1"/>
    </source>
</evidence>
<name>A0A8U7MJR4_CORMO</name>
<evidence type="ECO:0000313" key="2">
    <source>
        <dbReference type="Proteomes" id="UP000694553"/>
    </source>
</evidence>
<protein>
    <submittedName>
        <fullName evidence="1">Uncharacterized protein</fullName>
    </submittedName>
</protein>
<dbReference type="AlphaFoldDB" id="A0A8U7MJR4"/>
<dbReference type="Proteomes" id="UP000694553">
    <property type="component" value="Unassembled WGS sequence"/>
</dbReference>
<reference evidence="1" key="2">
    <citation type="submission" date="2025-08" db="UniProtKB">
        <authorList>
            <consortium name="Ensembl"/>
        </authorList>
    </citation>
    <scope>IDENTIFICATION</scope>
</reference>
<proteinExistence type="predicted"/>
<organism evidence="1 2">
    <name type="scientific">Corvus moneduloides</name>
    <name type="common">New Caledonian crow</name>
    <dbReference type="NCBI Taxonomy" id="1196302"/>
    <lineage>
        <taxon>Eukaryota</taxon>
        <taxon>Metazoa</taxon>
        <taxon>Chordata</taxon>
        <taxon>Craniata</taxon>
        <taxon>Vertebrata</taxon>
        <taxon>Euteleostomi</taxon>
        <taxon>Archelosauria</taxon>
        <taxon>Archosauria</taxon>
        <taxon>Dinosauria</taxon>
        <taxon>Saurischia</taxon>
        <taxon>Theropoda</taxon>
        <taxon>Coelurosauria</taxon>
        <taxon>Aves</taxon>
        <taxon>Neognathae</taxon>
        <taxon>Neoaves</taxon>
        <taxon>Telluraves</taxon>
        <taxon>Australaves</taxon>
        <taxon>Passeriformes</taxon>
        <taxon>Corvoidea</taxon>
        <taxon>Corvidae</taxon>
        <taxon>Corvus</taxon>
    </lineage>
</organism>
<keyword evidence="2" id="KW-1185">Reference proteome</keyword>